<evidence type="ECO:0000313" key="1">
    <source>
        <dbReference type="EMBL" id="VDK70287.1"/>
    </source>
</evidence>
<name>A0A3P6SDK8_CYLGO</name>
<protein>
    <submittedName>
        <fullName evidence="1">Uncharacterized protein</fullName>
    </submittedName>
</protein>
<proteinExistence type="predicted"/>
<dbReference type="AlphaFoldDB" id="A0A3P6SDK8"/>
<gene>
    <name evidence="1" type="ORF">CGOC_LOCUS6601</name>
</gene>
<sequence length="83" mass="9794">MKKKVDEMVLEDFKTLANDYKVYSALGSDKKMTLRKYRAALRDFNEKYPGRILYFEKMRGEMKRKLAEEAYEQKGNGTITAEN</sequence>
<keyword evidence="2" id="KW-1185">Reference proteome</keyword>
<evidence type="ECO:0000313" key="2">
    <source>
        <dbReference type="Proteomes" id="UP000271889"/>
    </source>
</evidence>
<organism evidence="1 2">
    <name type="scientific">Cylicostephanus goldi</name>
    <name type="common">Nematode worm</name>
    <dbReference type="NCBI Taxonomy" id="71465"/>
    <lineage>
        <taxon>Eukaryota</taxon>
        <taxon>Metazoa</taxon>
        <taxon>Ecdysozoa</taxon>
        <taxon>Nematoda</taxon>
        <taxon>Chromadorea</taxon>
        <taxon>Rhabditida</taxon>
        <taxon>Rhabditina</taxon>
        <taxon>Rhabditomorpha</taxon>
        <taxon>Strongyloidea</taxon>
        <taxon>Strongylidae</taxon>
        <taxon>Cylicostephanus</taxon>
    </lineage>
</organism>
<reference evidence="1 2" key="1">
    <citation type="submission" date="2018-11" db="EMBL/GenBank/DDBJ databases">
        <authorList>
            <consortium name="Pathogen Informatics"/>
        </authorList>
    </citation>
    <scope>NUCLEOTIDE SEQUENCE [LARGE SCALE GENOMIC DNA]</scope>
</reference>
<dbReference type="OrthoDB" id="10452208at2759"/>
<dbReference type="EMBL" id="UYRV01021804">
    <property type="protein sequence ID" value="VDK70287.1"/>
    <property type="molecule type" value="Genomic_DNA"/>
</dbReference>
<accession>A0A3P6SDK8</accession>
<dbReference type="Proteomes" id="UP000271889">
    <property type="component" value="Unassembled WGS sequence"/>
</dbReference>